<reference evidence="2" key="1">
    <citation type="submission" date="2023-06" db="EMBL/GenBank/DDBJ databases">
        <authorList>
            <person name="Zeman M."/>
            <person name="Kubasova T."/>
            <person name="Jahodarova E."/>
            <person name="Nykrynova M."/>
            <person name="Rychlik I."/>
        </authorList>
    </citation>
    <scope>NUCLEOTIDE SEQUENCE</scope>
    <source>
        <strain evidence="2">176_SSukc20</strain>
    </source>
</reference>
<keyword evidence="3" id="KW-1185">Reference proteome</keyword>
<comment type="caution">
    <text evidence="2">The sequence shown here is derived from an EMBL/GenBank/DDBJ whole genome shotgun (WGS) entry which is preliminary data.</text>
</comment>
<dbReference type="Proteomes" id="UP001168435">
    <property type="component" value="Unassembled WGS sequence"/>
</dbReference>
<dbReference type="EMBL" id="JAUEIQ010000022">
    <property type="protein sequence ID" value="MDN0064901.1"/>
    <property type="molecule type" value="Genomic_DNA"/>
</dbReference>
<dbReference type="PROSITE" id="PS51272">
    <property type="entry name" value="SLH"/>
    <property type="match status" value="3"/>
</dbReference>
<sequence length="820" mass="88196">AVADTGIDLQFADPEGAFSNAEITGANFKHGAGTLTLKDGVWQCTFAENTPVVLDTIDVHMLGGATASADFTINASDASDDYEVAYYKRGDDGKNTGDPITKDITEVGDYVAVVTAVSGNYEGGKLYVPFSITARQIKSVKIVGSNSVTYNAENHEFQLQFVDSIGATYNVMEGVDYTVEYVRTGNDATAENIQDVNEVGTYRAKITGINDWEGSVELSDLITVKPLDLNASNVKIIGLSSSKDTVEPKNLLAIVIDGKLYSGEDAIISELKAELADSTAVWMKNGSYTYYVSAKNPSEGNIIDTNAFVAHKVSSVLDFTYNGAAWADSYEVIATDSSTHWSNSKVAGQAANGTTSGVKVDGTKMTETIYDANGAKVTRGYMNSVPGTYSVIYEYADADNTVGGVAFTTVTVYQNAVNADASAAVLYDVDGDGKKDIVSSISSTYKPGVNLKDQIEVYVEDEDGNDVTAACTVKYYDANGTEVRAVEDAGTYTLKVTSSDYKLSGTTEMTISIAQLDLSDVNVGALNTVSWDNVGNATEYLPWQKDGVTLDELDLEYKSGDSWVKFPMNQVKATILDAAGNEVKKIEDEGVYTIHFEARNDDAANNFIVPADVTVTCIKDGNNTDGVNHLQFADVEYTDYFANAVSYVANNNFMTGYKGTKLFGSYDNLNRGQMAIVLYNMAKGEGKVDENDLTYTNAGGWMTGFDDVNGNEYYAKAIAWANLAGVVNGYDNGNFGPEDPVTREQFAAMLMNYTKKFGDFEAADTSVLDEYDDASTVSGWAENSVAWGVENGILGNGGFLNAQGEIIRADAACMVYNYTK</sequence>
<organism evidence="2 3">
    <name type="scientific">Collinsella ihumii</name>
    <dbReference type="NCBI Taxonomy" id="1720204"/>
    <lineage>
        <taxon>Bacteria</taxon>
        <taxon>Bacillati</taxon>
        <taxon>Actinomycetota</taxon>
        <taxon>Coriobacteriia</taxon>
        <taxon>Coriobacteriales</taxon>
        <taxon>Coriobacteriaceae</taxon>
        <taxon>Collinsella</taxon>
    </lineage>
</organism>
<dbReference type="InterPro" id="IPR001119">
    <property type="entry name" value="SLH_dom"/>
</dbReference>
<proteinExistence type="predicted"/>
<feature type="domain" description="SLH" evidence="1">
    <location>
        <begin position="701"/>
        <end position="764"/>
    </location>
</feature>
<reference evidence="2" key="2">
    <citation type="submission" date="2024-05" db="EMBL/GenBank/DDBJ databases">
        <title>Identification and characterization of horizontal gene transfer across gut microbiota members of farm animals based on homology search.</title>
        <authorList>
            <person name="Schwarzerova J."/>
            <person name="Nykrynova M."/>
            <person name="Jureckova K."/>
            <person name="Cejkova D."/>
            <person name="Rychlik I."/>
        </authorList>
    </citation>
    <scope>NUCLEOTIDE SEQUENCE</scope>
    <source>
        <strain evidence="2">176_SSukc20</strain>
    </source>
</reference>
<evidence type="ECO:0000259" key="1">
    <source>
        <dbReference type="PROSITE" id="PS51272"/>
    </source>
</evidence>
<name>A0ABT7XHL3_9ACTN</name>
<evidence type="ECO:0000313" key="2">
    <source>
        <dbReference type="EMBL" id="MDN0064901.1"/>
    </source>
</evidence>
<gene>
    <name evidence="2" type="ORF">QVN30_11395</name>
</gene>
<protein>
    <submittedName>
        <fullName evidence="2">S-layer homology domain-containing protein</fullName>
    </submittedName>
</protein>
<feature type="non-terminal residue" evidence="2">
    <location>
        <position position="1"/>
    </location>
</feature>
<accession>A0ABT7XHL3</accession>
<feature type="domain" description="SLH" evidence="1">
    <location>
        <begin position="768"/>
        <end position="820"/>
    </location>
</feature>
<dbReference type="Pfam" id="PF00395">
    <property type="entry name" value="SLH"/>
    <property type="match status" value="1"/>
</dbReference>
<evidence type="ECO:0000313" key="3">
    <source>
        <dbReference type="Proteomes" id="UP001168435"/>
    </source>
</evidence>
<feature type="domain" description="SLH" evidence="1">
    <location>
        <begin position="628"/>
        <end position="692"/>
    </location>
</feature>
<dbReference type="RefSeq" id="WP_289836466.1">
    <property type="nucleotide sequence ID" value="NZ_JAUEIQ010000022.1"/>
</dbReference>